<dbReference type="PROSITE" id="PS01045">
    <property type="entry name" value="SQUALEN_PHYTOEN_SYN_2"/>
    <property type="match status" value="1"/>
</dbReference>
<dbReference type="SFLD" id="SFLDS00005">
    <property type="entry name" value="Isoprenoid_Synthase_Type_I"/>
    <property type="match status" value="1"/>
</dbReference>
<dbReference type="SUPFAM" id="SSF48576">
    <property type="entry name" value="Terpenoid synthases"/>
    <property type="match status" value="1"/>
</dbReference>
<dbReference type="InterPro" id="IPR033904">
    <property type="entry name" value="Trans_IPPS_HH"/>
</dbReference>
<dbReference type="AlphaFoldDB" id="A0A6J6GB34"/>
<dbReference type="InterPro" id="IPR002060">
    <property type="entry name" value="Squ/phyt_synthse"/>
</dbReference>
<proteinExistence type="predicted"/>
<evidence type="ECO:0000256" key="1">
    <source>
        <dbReference type="ARBA" id="ARBA00022679"/>
    </source>
</evidence>
<organism evidence="2">
    <name type="scientific">freshwater metagenome</name>
    <dbReference type="NCBI Taxonomy" id="449393"/>
    <lineage>
        <taxon>unclassified sequences</taxon>
        <taxon>metagenomes</taxon>
        <taxon>ecological metagenomes</taxon>
    </lineage>
</organism>
<name>A0A6J6GB34_9ZZZZ</name>
<gene>
    <name evidence="2" type="ORF">UFOPK1788_00852</name>
</gene>
<dbReference type="Gene3D" id="1.10.600.10">
    <property type="entry name" value="Farnesyl Diphosphate Synthase"/>
    <property type="match status" value="1"/>
</dbReference>
<dbReference type="InterPro" id="IPR019845">
    <property type="entry name" value="Squalene/phytoene_synthase_CS"/>
</dbReference>
<sequence length="287" mass="31262">MGRLDLYTTTSERTASLVIREYSTSFGLASRILSSDSRQHIDNIYALVRLADEVVDGVAVEAGLAPTAVHHALDELERETYAAMASGYSTNLIVHAFAHTARAVGITKDIVEPFYTSMRMDLSDRVYTQESFEAYVYGSAEVVGLMCLAVFVRHNKPSAADAHILVAGARALGAAFQKVNFLRDLAADVDGLGRSYFPGVNIATFDEADKKRLCDDIDVDLDHAFATLPLLPLDARRAVALAHGLFARLNSAIRATPAETLKSTRIRVSDVTKFVIAARIMLSTRGH</sequence>
<dbReference type="PANTHER" id="PTHR31480">
    <property type="entry name" value="BIFUNCTIONAL LYCOPENE CYCLASE/PHYTOENE SYNTHASE"/>
    <property type="match status" value="1"/>
</dbReference>
<dbReference type="InterPro" id="IPR008949">
    <property type="entry name" value="Isoprenoid_synthase_dom_sf"/>
</dbReference>
<evidence type="ECO:0000313" key="2">
    <source>
        <dbReference type="EMBL" id="CAB4597009.1"/>
    </source>
</evidence>
<dbReference type="InterPro" id="IPR044843">
    <property type="entry name" value="Trans_IPPS_bact-type"/>
</dbReference>
<dbReference type="SFLD" id="SFLDG01212">
    <property type="entry name" value="Phytoene_synthase_like"/>
    <property type="match status" value="1"/>
</dbReference>
<dbReference type="GO" id="GO:0008299">
    <property type="term" value="P:isoprenoid biosynthetic process"/>
    <property type="evidence" value="ECO:0007669"/>
    <property type="project" value="UniProtKB-ARBA"/>
</dbReference>
<dbReference type="GO" id="GO:0051996">
    <property type="term" value="F:squalene synthase [NAD(P)H] activity"/>
    <property type="evidence" value="ECO:0007669"/>
    <property type="project" value="InterPro"/>
</dbReference>
<dbReference type="GO" id="GO:0004311">
    <property type="term" value="F:geranylgeranyl diphosphate synthase activity"/>
    <property type="evidence" value="ECO:0007669"/>
    <property type="project" value="InterPro"/>
</dbReference>
<dbReference type="EMBL" id="CAEZUE010000112">
    <property type="protein sequence ID" value="CAB4597009.1"/>
    <property type="molecule type" value="Genomic_DNA"/>
</dbReference>
<keyword evidence="1" id="KW-0808">Transferase</keyword>
<reference evidence="2" key="1">
    <citation type="submission" date="2020-05" db="EMBL/GenBank/DDBJ databases">
        <authorList>
            <person name="Chiriac C."/>
            <person name="Salcher M."/>
            <person name="Ghai R."/>
            <person name="Kavagutti S V."/>
        </authorList>
    </citation>
    <scope>NUCLEOTIDE SEQUENCE</scope>
</reference>
<protein>
    <submittedName>
        <fullName evidence="2">Unannotated protein</fullName>
    </submittedName>
</protein>
<dbReference type="Pfam" id="PF00494">
    <property type="entry name" value="SQS_PSY"/>
    <property type="match status" value="1"/>
</dbReference>
<accession>A0A6J6GB34</accession>
<dbReference type="CDD" id="cd00683">
    <property type="entry name" value="Trans_IPPS_HH"/>
    <property type="match status" value="1"/>
</dbReference>
<dbReference type="SFLD" id="SFLDG01018">
    <property type="entry name" value="Squalene/Phytoene_Synthase_Lik"/>
    <property type="match status" value="1"/>
</dbReference>